<gene>
    <name evidence="13" type="primary">thiD</name>
    <name evidence="13" type="ORF">HMPREF9102_1009</name>
</gene>
<dbReference type="RefSeq" id="WP_003716107.1">
    <property type="nucleotide sequence ID" value="NZ_AFTL01000019.1"/>
</dbReference>
<dbReference type="InterPro" id="IPR013749">
    <property type="entry name" value="PM/HMP-P_kinase-1"/>
</dbReference>
<evidence type="ECO:0000256" key="3">
    <source>
        <dbReference type="ARBA" id="ARBA00004769"/>
    </source>
</evidence>
<evidence type="ECO:0000256" key="5">
    <source>
        <dbReference type="ARBA" id="ARBA00012135"/>
    </source>
</evidence>
<evidence type="ECO:0000313" key="13">
    <source>
        <dbReference type="EMBL" id="EGS36036.1"/>
    </source>
</evidence>
<dbReference type="NCBIfam" id="TIGR00097">
    <property type="entry name" value="HMP-P_kinase"/>
    <property type="match status" value="1"/>
</dbReference>
<keyword evidence="13" id="KW-0418">Kinase</keyword>
<dbReference type="PANTHER" id="PTHR20858:SF17">
    <property type="entry name" value="HYDROXYMETHYLPYRIMIDINE_PHOSPHOMETHYLPYRIMIDINE KINASE THI20-RELATED"/>
    <property type="match status" value="1"/>
</dbReference>
<protein>
    <recommendedName>
        <fullName evidence="7">Hydroxymethylpyrimidine/phosphomethylpyrimidine kinase</fullName>
        <ecNumber evidence="5">2.7.1.49</ecNumber>
        <ecNumber evidence="6">2.7.4.7</ecNumber>
    </recommendedName>
    <alternativeName>
        <fullName evidence="10">Hydroxymethylpyrimidine kinase</fullName>
    </alternativeName>
    <alternativeName>
        <fullName evidence="11">Hydroxymethylpyrimidine phosphate kinase</fullName>
    </alternativeName>
</protein>
<dbReference type="PANTHER" id="PTHR20858">
    <property type="entry name" value="PHOSPHOMETHYLPYRIMIDINE KINASE"/>
    <property type="match status" value="1"/>
</dbReference>
<dbReference type="Proteomes" id="UP000006035">
    <property type="component" value="Unassembled WGS sequence"/>
</dbReference>
<comment type="pathway">
    <text evidence="9">Cofactor biosynthesis; thiamine diphosphate biosynthesis; 4-amino-2-methyl-5-diphosphomethylpyrimidine from 5-amino-1-(5-phospho-D-ribosyl)imidazole: step 2/3.</text>
</comment>
<evidence type="ECO:0000256" key="8">
    <source>
        <dbReference type="ARBA" id="ARBA00022977"/>
    </source>
</evidence>
<dbReference type="InterPro" id="IPR029056">
    <property type="entry name" value="Ribokinase-like"/>
</dbReference>
<comment type="pathway">
    <text evidence="3">Cofactor biosynthesis; thiamine diphosphate biosynthesis; 4-amino-2-methyl-5-diphosphomethylpyrimidine from 5-amino-1-(5-phospho-D-ribosyl)imidazole: step 3/3.</text>
</comment>
<dbReference type="CDD" id="cd01169">
    <property type="entry name" value="HMPP_kinase"/>
    <property type="match status" value="1"/>
</dbReference>
<evidence type="ECO:0000256" key="1">
    <source>
        <dbReference type="ARBA" id="ARBA00000151"/>
    </source>
</evidence>
<dbReference type="EC" id="2.7.1.49" evidence="5"/>
<evidence type="ECO:0000256" key="4">
    <source>
        <dbReference type="ARBA" id="ARBA00009879"/>
    </source>
</evidence>
<dbReference type="EC" id="2.7.4.7" evidence="6"/>
<proteinExistence type="inferred from homology"/>
<keyword evidence="14" id="KW-1185">Reference proteome</keyword>
<comment type="catalytic activity">
    <reaction evidence="1">
        <text>4-amino-5-hydroxymethyl-2-methylpyrimidine + ATP = 4-amino-2-methyl-5-(phosphooxymethyl)pyrimidine + ADP + H(+)</text>
        <dbReference type="Rhea" id="RHEA:23096"/>
        <dbReference type="ChEBI" id="CHEBI:15378"/>
        <dbReference type="ChEBI" id="CHEBI:16892"/>
        <dbReference type="ChEBI" id="CHEBI:30616"/>
        <dbReference type="ChEBI" id="CHEBI:58354"/>
        <dbReference type="ChEBI" id="CHEBI:456216"/>
        <dbReference type="EC" id="2.7.1.49"/>
    </reaction>
</comment>
<name>A0ABN0D2Z2_9LACO</name>
<keyword evidence="8" id="KW-0784">Thiamine biosynthesis</keyword>
<feature type="domain" description="Pyridoxamine kinase/Phosphomethylpyrimidine kinase" evidence="12">
    <location>
        <begin position="14"/>
        <end position="261"/>
    </location>
</feature>
<dbReference type="InterPro" id="IPR004399">
    <property type="entry name" value="HMP/HMP-P_kinase_dom"/>
</dbReference>
<dbReference type="SUPFAM" id="SSF53613">
    <property type="entry name" value="Ribokinase-like"/>
    <property type="match status" value="1"/>
</dbReference>
<organism evidence="13 14">
    <name type="scientific">Limosilactobacillus oris F0423</name>
    <dbReference type="NCBI Taxonomy" id="944562"/>
    <lineage>
        <taxon>Bacteria</taxon>
        <taxon>Bacillati</taxon>
        <taxon>Bacillota</taxon>
        <taxon>Bacilli</taxon>
        <taxon>Lactobacillales</taxon>
        <taxon>Lactobacillaceae</taxon>
        <taxon>Limosilactobacillus</taxon>
    </lineage>
</organism>
<evidence type="ECO:0000256" key="6">
    <source>
        <dbReference type="ARBA" id="ARBA00012963"/>
    </source>
</evidence>
<evidence type="ECO:0000259" key="12">
    <source>
        <dbReference type="Pfam" id="PF08543"/>
    </source>
</evidence>
<sequence length="268" mass="29064">MNSKVQVLTVAGNDCDGSAGMPADLHAFFISGVYGMGILTAAVAGNSYEISDQVLMPTEFIDHQFAALKKDFKIAATKTGMLGTSAVIKCFHRNFAPESFGKLVVDPVIITKHGNFLLDNEAYDDFVKLIIPMADVITPNAFEAQTLSGVEIESRESMMTSAKRLQELGAKNVIVKGKHENPTQEKVEDLVLKADGSYQWLSMPYVSTERLNGTGDVFSAVITAEIAKGNDLFTAAEIAKNVVYDSISKPIIVGHRHGPINLWNAHSK</sequence>
<evidence type="ECO:0000256" key="2">
    <source>
        <dbReference type="ARBA" id="ARBA00000565"/>
    </source>
</evidence>
<evidence type="ECO:0000313" key="14">
    <source>
        <dbReference type="Proteomes" id="UP000006035"/>
    </source>
</evidence>
<keyword evidence="13" id="KW-0808">Transferase</keyword>
<comment type="catalytic activity">
    <reaction evidence="2">
        <text>4-amino-2-methyl-5-(phosphooxymethyl)pyrimidine + ATP = 4-amino-2-methyl-5-(diphosphooxymethyl)pyrimidine + ADP</text>
        <dbReference type="Rhea" id="RHEA:19893"/>
        <dbReference type="ChEBI" id="CHEBI:30616"/>
        <dbReference type="ChEBI" id="CHEBI:57841"/>
        <dbReference type="ChEBI" id="CHEBI:58354"/>
        <dbReference type="ChEBI" id="CHEBI:456216"/>
        <dbReference type="EC" id="2.7.4.7"/>
    </reaction>
</comment>
<evidence type="ECO:0000256" key="10">
    <source>
        <dbReference type="ARBA" id="ARBA00042102"/>
    </source>
</evidence>
<evidence type="ECO:0000256" key="11">
    <source>
        <dbReference type="ARBA" id="ARBA00043176"/>
    </source>
</evidence>
<evidence type="ECO:0000256" key="9">
    <source>
        <dbReference type="ARBA" id="ARBA00037917"/>
    </source>
</evidence>
<dbReference type="EMBL" id="AFTL01000019">
    <property type="protein sequence ID" value="EGS36036.1"/>
    <property type="molecule type" value="Genomic_DNA"/>
</dbReference>
<comment type="similarity">
    <text evidence="4">Belongs to the ThiD family.</text>
</comment>
<dbReference type="Pfam" id="PF08543">
    <property type="entry name" value="Phos_pyr_kin"/>
    <property type="match status" value="1"/>
</dbReference>
<dbReference type="GO" id="GO:0008972">
    <property type="term" value="F:phosphomethylpyrimidine kinase activity"/>
    <property type="evidence" value="ECO:0007669"/>
    <property type="project" value="UniProtKB-EC"/>
</dbReference>
<dbReference type="Gene3D" id="3.40.1190.20">
    <property type="match status" value="1"/>
</dbReference>
<comment type="caution">
    <text evidence="13">The sequence shown here is derived from an EMBL/GenBank/DDBJ whole genome shotgun (WGS) entry which is preliminary data.</text>
</comment>
<reference evidence="13 14" key="1">
    <citation type="submission" date="2011-05" db="EMBL/GenBank/DDBJ databases">
        <authorList>
            <person name="Durkin A.S."/>
            <person name="Kim M."/>
            <person name="Radune D."/>
            <person name="Hostetler J."/>
            <person name="Torralba M."/>
            <person name="Gillis M."/>
            <person name="Methe B."/>
            <person name="Sutton G."/>
            <person name="Nelson K.E."/>
        </authorList>
    </citation>
    <scope>NUCLEOTIDE SEQUENCE [LARGE SCALE GENOMIC DNA]</scope>
    <source>
        <strain evidence="13 14">F0423</strain>
    </source>
</reference>
<accession>A0ABN0D2Z2</accession>
<evidence type="ECO:0000256" key="7">
    <source>
        <dbReference type="ARBA" id="ARBA00019161"/>
    </source>
</evidence>